<dbReference type="Proteomes" id="UP001306508">
    <property type="component" value="Unassembled WGS sequence"/>
</dbReference>
<evidence type="ECO:0000256" key="5">
    <source>
        <dbReference type="SAM" id="MobiDB-lite"/>
    </source>
</evidence>
<dbReference type="GO" id="GO:0046872">
    <property type="term" value="F:metal ion binding"/>
    <property type="evidence" value="ECO:0007669"/>
    <property type="project" value="UniProtKB-KW"/>
</dbReference>
<dbReference type="Gene3D" id="3.90.1640.10">
    <property type="entry name" value="inorganic pyrophosphatase (n-terminal core)"/>
    <property type="match status" value="1"/>
</dbReference>
<gene>
    <name evidence="7" type="ORF">RI543_003959</name>
</gene>
<evidence type="ECO:0000259" key="6">
    <source>
        <dbReference type="SMART" id="SM01131"/>
    </source>
</evidence>
<dbReference type="AlphaFoldDB" id="A0AAN7WJY3"/>
<feature type="domain" description="DHHA2" evidence="6">
    <location>
        <begin position="254"/>
        <end position="431"/>
    </location>
</feature>
<accession>A0AAN7WJY3</accession>
<dbReference type="EMBL" id="JAWIZZ010000053">
    <property type="protein sequence ID" value="KAK5778300.1"/>
    <property type="molecule type" value="Genomic_DNA"/>
</dbReference>
<dbReference type="PANTHER" id="PTHR12112">
    <property type="entry name" value="BNIP - RELATED"/>
    <property type="match status" value="1"/>
</dbReference>
<dbReference type="GO" id="GO:0005737">
    <property type="term" value="C:cytoplasm"/>
    <property type="evidence" value="ECO:0007669"/>
    <property type="project" value="InterPro"/>
</dbReference>
<evidence type="ECO:0000256" key="3">
    <source>
        <dbReference type="ARBA" id="ARBA00022801"/>
    </source>
</evidence>
<dbReference type="PANTHER" id="PTHR12112:SF39">
    <property type="entry name" value="EG:152A3.5 PROTEIN (FBGN0003116_PN PROTEIN)"/>
    <property type="match status" value="1"/>
</dbReference>
<protein>
    <recommendedName>
        <fullName evidence="6">DHHA2 domain-containing protein</fullName>
    </recommendedName>
</protein>
<name>A0AAN7WJY3_9SACH</name>
<evidence type="ECO:0000313" key="7">
    <source>
        <dbReference type="EMBL" id="KAK5778300.1"/>
    </source>
</evidence>
<dbReference type="Gene3D" id="3.10.310.20">
    <property type="entry name" value="DHHA2 domain"/>
    <property type="match status" value="1"/>
</dbReference>
<dbReference type="SMART" id="SM01131">
    <property type="entry name" value="DHHA2"/>
    <property type="match status" value="1"/>
</dbReference>
<sequence>MSVLTLRGFLESLKSRPIQSYVEPHLKQLNIVCGNESADFDSVSSALSYAYFDYLYKQQQQEQLYEGTSTKNKKCNPLLPVINIPREDLKLRKDIVLMLNKEYCISEDLLYFQDDLITWKSDKQLTINAVLVDHNELVNKSLELVDNVTGVVDHHVDATLYMKADPRIIKVTGSCTSLVMNYWYNLIEDKSSMVDMIKFMYGALLLDTANFRHKVEAPDRSALNHYYEISGGFETSTTMFNRIDFKSTGDDGFFKTLKKAKKDIKGLSVRDVIRKDYKQFVFDLSGTNGDRMIVGIGSMVKSLKWLYKQYDGINQFRKECDLFREGNQLDLLVIMSSYNDKTQDMFTREMGLVCSSEKKEIVSSMIKGMIPLLKLEPWQKNSNNDNNDDNDDSQSLDRTEGSLSQSCFWEFRQLNVEASRKQAVPIMKQILGHL</sequence>
<keyword evidence="2" id="KW-0479">Metal-binding</keyword>
<keyword evidence="8" id="KW-1185">Reference proteome</keyword>
<dbReference type="InterPro" id="IPR038222">
    <property type="entry name" value="DHHA2_dom_sf"/>
</dbReference>
<keyword evidence="4" id="KW-0464">Manganese</keyword>
<evidence type="ECO:0000256" key="1">
    <source>
        <dbReference type="ARBA" id="ARBA00001936"/>
    </source>
</evidence>
<evidence type="ECO:0000256" key="4">
    <source>
        <dbReference type="ARBA" id="ARBA00023211"/>
    </source>
</evidence>
<feature type="region of interest" description="Disordered" evidence="5">
    <location>
        <begin position="380"/>
        <end position="399"/>
    </location>
</feature>
<evidence type="ECO:0000256" key="2">
    <source>
        <dbReference type="ARBA" id="ARBA00022723"/>
    </source>
</evidence>
<reference evidence="8" key="1">
    <citation type="submission" date="2023-07" db="EMBL/GenBank/DDBJ databases">
        <title>A draft genome of Kazachstania heterogenica Y-27499.</title>
        <authorList>
            <person name="Donic C."/>
            <person name="Kralova J.S."/>
            <person name="Fidel L."/>
            <person name="Ben-Dor S."/>
            <person name="Jung S."/>
        </authorList>
    </citation>
    <scope>NUCLEOTIDE SEQUENCE [LARGE SCALE GENOMIC DNA]</scope>
    <source>
        <strain evidence="8">Y27499</strain>
    </source>
</reference>
<dbReference type="GO" id="GO:0004309">
    <property type="term" value="F:exopolyphosphatase activity"/>
    <property type="evidence" value="ECO:0007669"/>
    <property type="project" value="TreeGrafter"/>
</dbReference>
<proteinExistence type="predicted"/>
<dbReference type="Pfam" id="PF02833">
    <property type="entry name" value="DHHA2"/>
    <property type="match status" value="1"/>
</dbReference>
<comment type="caution">
    <text evidence="7">The sequence shown here is derived from an EMBL/GenBank/DDBJ whole genome shotgun (WGS) entry which is preliminary data.</text>
</comment>
<dbReference type="SUPFAM" id="SSF64182">
    <property type="entry name" value="DHH phosphoesterases"/>
    <property type="match status" value="1"/>
</dbReference>
<comment type="cofactor">
    <cofactor evidence="1">
        <name>Mn(2+)</name>
        <dbReference type="ChEBI" id="CHEBI:29035"/>
    </cofactor>
</comment>
<organism evidence="7 8">
    <name type="scientific">Arxiozyma heterogenica</name>
    <dbReference type="NCBI Taxonomy" id="278026"/>
    <lineage>
        <taxon>Eukaryota</taxon>
        <taxon>Fungi</taxon>
        <taxon>Dikarya</taxon>
        <taxon>Ascomycota</taxon>
        <taxon>Saccharomycotina</taxon>
        <taxon>Saccharomycetes</taxon>
        <taxon>Saccharomycetales</taxon>
        <taxon>Saccharomycetaceae</taxon>
        <taxon>Arxiozyma</taxon>
    </lineage>
</organism>
<evidence type="ECO:0000313" key="8">
    <source>
        <dbReference type="Proteomes" id="UP001306508"/>
    </source>
</evidence>
<dbReference type="InterPro" id="IPR038763">
    <property type="entry name" value="DHH_sf"/>
</dbReference>
<dbReference type="Pfam" id="PF01368">
    <property type="entry name" value="DHH"/>
    <property type="match status" value="1"/>
</dbReference>
<dbReference type="InterPro" id="IPR004097">
    <property type="entry name" value="DHHA2"/>
</dbReference>
<dbReference type="InterPro" id="IPR001667">
    <property type="entry name" value="DDH_dom"/>
</dbReference>
<keyword evidence="3" id="KW-0378">Hydrolase</keyword>